<accession>A0ACA9L6B6</accession>
<dbReference type="Proteomes" id="UP000789920">
    <property type="component" value="Unassembled WGS sequence"/>
</dbReference>
<dbReference type="EMBL" id="CAJVQC010002333">
    <property type="protein sequence ID" value="CAG8509716.1"/>
    <property type="molecule type" value="Genomic_DNA"/>
</dbReference>
<comment type="caution">
    <text evidence="1">The sequence shown here is derived from an EMBL/GenBank/DDBJ whole genome shotgun (WGS) entry which is preliminary data.</text>
</comment>
<evidence type="ECO:0000313" key="2">
    <source>
        <dbReference type="Proteomes" id="UP000789920"/>
    </source>
</evidence>
<protein>
    <submittedName>
        <fullName evidence="1">33308_t:CDS:1</fullName>
    </submittedName>
</protein>
<gene>
    <name evidence="1" type="ORF">RPERSI_LOCUS2203</name>
</gene>
<keyword evidence="2" id="KW-1185">Reference proteome</keyword>
<feature type="non-terminal residue" evidence="1">
    <location>
        <position position="212"/>
    </location>
</feature>
<organism evidence="1 2">
    <name type="scientific">Racocetra persica</name>
    <dbReference type="NCBI Taxonomy" id="160502"/>
    <lineage>
        <taxon>Eukaryota</taxon>
        <taxon>Fungi</taxon>
        <taxon>Fungi incertae sedis</taxon>
        <taxon>Mucoromycota</taxon>
        <taxon>Glomeromycotina</taxon>
        <taxon>Glomeromycetes</taxon>
        <taxon>Diversisporales</taxon>
        <taxon>Gigasporaceae</taxon>
        <taxon>Racocetra</taxon>
    </lineage>
</organism>
<reference evidence="1" key="1">
    <citation type="submission" date="2021-06" db="EMBL/GenBank/DDBJ databases">
        <authorList>
            <person name="Kallberg Y."/>
            <person name="Tangrot J."/>
            <person name="Rosling A."/>
        </authorList>
    </citation>
    <scope>NUCLEOTIDE SEQUENCE</scope>
    <source>
        <strain evidence="1">MA461A</strain>
    </source>
</reference>
<name>A0ACA9L6B6_9GLOM</name>
<proteinExistence type="predicted"/>
<sequence>MVNSQIWLDQNYPATGACIRVEDKENYGKTRDQIVNLDISKQNLENGLQLGSSFPNLKTLNCSFNSLTGLSWNLPSNLEELDESYNLLAGNNFHLQSSPNIKKLNFSHNSITAFYFETPNLAYLDATSNLLNILDLHSTPNLVELKCSNNPISNLTLTQSSKLVLFDCLGVKLDKNNVSTPTSSPLTPSTSLFPTVTIYSKDPTLLGSIIGL</sequence>
<evidence type="ECO:0000313" key="1">
    <source>
        <dbReference type="EMBL" id="CAG8509716.1"/>
    </source>
</evidence>